<evidence type="ECO:0000313" key="6">
    <source>
        <dbReference type="Proteomes" id="UP000010475"/>
    </source>
</evidence>
<dbReference type="SMART" id="SM00065">
    <property type="entry name" value="GAF"/>
    <property type="match status" value="1"/>
</dbReference>
<dbReference type="eggNOG" id="COG1672">
    <property type="taxonomic scope" value="Bacteria"/>
</dbReference>
<feature type="domain" description="Protein kinase" evidence="2">
    <location>
        <begin position="7"/>
        <end position="269"/>
    </location>
</feature>
<dbReference type="Pfam" id="PF14516">
    <property type="entry name" value="AAA_35"/>
    <property type="match status" value="1"/>
</dbReference>
<name>K9WYP7_9NOST</name>
<dbReference type="Gene3D" id="3.30.450.40">
    <property type="match status" value="1"/>
</dbReference>
<feature type="domain" description="PAC" evidence="4">
    <location>
        <begin position="1580"/>
        <end position="1637"/>
    </location>
</feature>
<dbReference type="Pfam" id="PF01590">
    <property type="entry name" value="GAF"/>
    <property type="match status" value="1"/>
</dbReference>
<dbReference type="InterPro" id="IPR029016">
    <property type="entry name" value="GAF-like_dom_sf"/>
</dbReference>
<dbReference type="RefSeq" id="WP_015207871.1">
    <property type="nucleotide sequence ID" value="NC_019757.1"/>
</dbReference>
<evidence type="ECO:0000313" key="5">
    <source>
        <dbReference type="EMBL" id="AFZ24617.1"/>
    </source>
</evidence>
<dbReference type="SUPFAM" id="SSF55781">
    <property type="entry name" value="GAF domain-like"/>
    <property type="match status" value="1"/>
</dbReference>
<sequence length="2070" mass="235549">MINIPGYEILEKIHEGTGTVVYRGKKKQKQQPVIIKLLNCEYPTLEKITNLRHEYKILKDLTSNGVVKLYKLEKYQNSFALILEDFGGQALSQIIISRQLTISECLQIVIALAETLIDLEQAAIIHKDIKPSNIIINIETGQVKLIDFGLSSRLFLEKQTISNPNLLEGTLAYIAPEQTGRMNRSIDYRTDFYSLGVTLYEMLTGTLPFPTHDPLELIHCHIAKQPVPPYLHKQIPKAVSDIVMKLLAKNAEERYQSAGGLKFDLETCLIQIQTTGEIIDFIPGRRDRGSQLLIPQKLYGREKEVTTLMDAFWRVSQGATEMMLVSGYSGIGKTSIVNEVHKPMVAARGYFITGKFDQLKRDIPYAALTQAFQELIRQLLTENEKQITIWKHKLLEVLGSNAQILIEVIPEVELIIGLQPDVPQLGAAESENRFNRVFQEFVNVFCQPEHPLVIFLDDLQWADSASLKLIRLLITDNSSRYLFFIGAYRDNEVNHTHRLIQTLQKIRQTNTVVHNITVEPLLLTHVQQLLADTLSCASDIKKVELLAELVFNKTQGNPFFLTQLLKSLYSENLLIYQVGTDSWNWNIQQIQAVGITDYNIVELIARNIRKLPPETQKILQLAACMGNQFNLEILATVNETSDIITATHLWNALQAGLILPLSSNYKIPLAFCETKSDVLKASNVKINYKFLHDRVQQAAYSLIPETNKKSTHLKIGQILLRNNTPEIQKDNIFVLANQLNFGIELLTTQVEKDELAQFNLIAGQKAKAAIAYEAAVKYLNIGLQLLNYQSWTHKYILTLNLYIETAEAEYLNSNLEQALSLCKLVTKEISNVLDLVKFQKLKIKIYLARNQVNTVLDIGLDILEMLGVSLVELPPKNLDIEQLYSLPLMTDQYKLAAMETLILIWPPACFAKNTIARPILYTMVELSRQYGNSPLSTYAYVVYGQVIASSMADINLSYHLGQLALKLIDQLNDKQVKAKVILIVYISFIHYKKHIQETLNPIHEAIESGLEVGDIEYACHAASFYCSHIFFVGKDLDFIANMQADYIDFVGKFEQQHQLGLIKICAQTVENLINPSVAKIQLTGDILNEEEFVNSVIINNSTLSLFDVYSYKTWLCYLFEEYEECLKFVRLASNYSLFKQTGILFIYNNLFYSLALLAEYSRKFLFTKSSRIDELEIYLKQVDENQEFMKYWAENAPMNYQHKYELVEAEKARALGNILAAMELYERAIAGARENEYIQDEALAYELAAKFYLALGRQEIARTYMTKAHYSYICWGAIAKVKHLELKYSEIIINSTRDSTLAKNNISYSSTTSSNSQILDATTIIKASQTLASEIILDNLLEKLMNIVIENAGAQTGFLILKQQKQLFIAAKGAVDTTSEVMLCKSVLVETSQQLPNSLINYVVRTRENVILCDATHEGRFTKDVYVIDHQPKSILCTPIIHQGELFGLLYLENNLAVGTFTAERLEVLKILSSQAAISIKNAQLYENLKQEIKERQQAEEALRESEKKLTQILEAVPIGIFVIDDKGQPYYANLTARKILGKGIVDNSTNTQLAEIYQAYVQGTEKHYPTEKQPIIRALNGESIVIDDMELHLGNKIIPLEVLATPIFDNKGQIIYAIAAFQDITQRQQAEAERAKFTQELALKHTALQQATDQLAESNRNLEAKVQERTKELSQTLEILKATQAELVIENALLRSAEKTLTYEYQVGGSLPIDAPTYVVRQADRHLYKALKQGEFCYIFNTRQMGKSSLRVQIMKRLQAEGFACAAIDISEIGNRQLTMEQWYAGFIYILGSSLNLLNKVNISTWWREHKFLSPVQRLSNFIDQIVLENLRQNNIVIFIDEIDSVINLNFDIDDFFVLLRNFYNKRADIPKYKRLTFVFLGVANPSQLIQDKKRTPFNIGQAIQLSGFQLHEAQPLLQGLAERVGNAQNVLKEVLAWTGGQPFLTQKLCKLIRNSSVNIPKDSEADWINNLVQTQVIENWETQDEPEHLKTIRDRLVNMESHVVEILKLYQAIWHQGEVVAVDSPQEKELLLSGLVVKQQGNLRVHNRIYELVFNGDWIKQLLCKNYG</sequence>
<dbReference type="PROSITE" id="PS50011">
    <property type="entry name" value="PROTEIN_KINASE_DOM"/>
    <property type="match status" value="1"/>
</dbReference>
<keyword evidence="1" id="KW-0175">Coiled coil</keyword>
<dbReference type="Pfam" id="PF08448">
    <property type="entry name" value="PAS_4"/>
    <property type="match status" value="1"/>
</dbReference>
<dbReference type="InterPro" id="IPR000719">
    <property type="entry name" value="Prot_kinase_dom"/>
</dbReference>
<dbReference type="InterPro" id="IPR053159">
    <property type="entry name" value="Hybrid_Histidine_Kinase"/>
</dbReference>
<dbReference type="InterPro" id="IPR011009">
    <property type="entry name" value="Kinase-like_dom_sf"/>
</dbReference>
<feature type="coiled-coil region" evidence="1">
    <location>
        <begin position="1646"/>
        <end position="1673"/>
    </location>
</feature>
<evidence type="ECO:0000259" key="2">
    <source>
        <dbReference type="PROSITE" id="PS50011"/>
    </source>
</evidence>
<protein>
    <submittedName>
        <fullName evidence="5">PAS domain S-box</fullName>
    </submittedName>
</protein>
<dbReference type="PROSITE" id="PS00108">
    <property type="entry name" value="PROTEIN_KINASE_ST"/>
    <property type="match status" value="1"/>
</dbReference>
<dbReference type="Gene3D" id="3.40.50.300">
    <property type="entry name" value="P-loop containing nucleotide triphosphate hydrolases"/>
    <property type="match status" value="2"/>
</dbReference>
<dbReference type="InterPro" id="IPR041664">
    <property type="entry name" value="AAA_16"/>
</dbReference>
<dbReference type="SUPFAM" id="SSF52540">
    <property type="entry name" value="P-loop containing nucleoside triphosphate hydrolases"/>
    <property type="match status" value="2"/>
</dbReference>
<dbReference type="Pfam" id="PF13191">
    <property type="entry name" value="AAA_16"/>
    <property type="match status" value="1"/>
</dbReference>
<dbReference type="Gene3D" id="1.10.510.10">
    <property type="entry name" value="Transferase(Phosphotransferase) domain 1"/>
    <property type="match status" value="1"/>
</dbReference>
<dbReference type="CDD" id="cd00130">
    <property type="entry name" value="PAS"/>
    <property type="match status" value="1"/>
</dbReference>
<dbReference type="InterPro" id="IPR008271">
    <property type="entry name" value="Ser/Thr_kinase_AS"/>
</dbReference>
<dbReference type="Pfam" id="PF00069">
    <property type="entry name" value="Pkinase"/>
    <property type="match status" value="1"/>
</dbReference>
<dbReference type="SUPFAM" id="SSF55785">
    <property type="entry name" value="PYP-like sensor domain (PAS domain)"/>
    <property type="match status" value="1"/>
</dbReference>
<evidence type="ECO:0000256" key="1">
    <source>
        <dbReference type="SAM" id="Coils"/>
    </source>
</evidence>
<dbReference type="HOGENOM" id="CLU_000445_34_1_3"/>
<dbReference type="CDD" id="cd14014">
    <property type="entry name" value="STKc_PknB_like"/>
    <property type="match status" value="1"/>
</dbReference>
<dbReference type="NCBIfam" id="TIGR00229">
    <property type="entry name" value="sensory_box"/>
    <property type="match status" value="1"/>
</dbReference>
<dbReference type="GO" id="GO:0004672">
    <property type="term" value="F:protein kinase activity"/>
    <property type="evidence" value="ECO:0007669"/>
    <property type="project" value="InterPro"/>
</dbReference>
<feature type="domain" description="PAS" evidence="3">
    <location>
        <begin position="1506"/>
        <end position="1542"/>
    </location>
</feature>
<dbReference type="SMART" id="SM00220">
    <property type="entry name" value="S_TKc"/>
    <property type="match status" value="1"/>
</dbReference>
<dbReference type="SUPFAM" id="SSF56112">
    <property type="entry name" value="Protein kinase-like (PK-like)"/>
    <property type="match status" value="1"/>
</dbReference>
<dbReference type="Gene3D" id="3.30.200.20">
    <property type="entry name" value="Phosphorylase Kinase, domain 1"/>
    <property type="match status" value="1"/>
</dbReference>
<dbReference type="STRING" id="56107.Cylst_2398"/>
<gene>
    <name evidence="5" type="ORF">Cylst_2398</name>
</gene>
<dbReference type="eggNOG" id="COG0515">
    <property type="taxonomic scope" value="Bacteria"/>
</dbReference>
<dbReference type="GO" id="GO:0009882">
    <property type="term" value="F:blue light photoreceptor activity"/>
    <property type="evidence" value="ECO:0007669"/>
    <property type="project" value="UniProtKB-ARBA"/>
</dbReference>
<organism evidence="5 6">
    <name type="scientific">Cylindrospermum stagnale PCC 7417</name>
    <dbReference type="NCBI Taxonomy" id="56107"/>
    <lineage>
        <taxon>Bacteria</taxon>
        <taxon>Bacillati</taxon>
        <taxon>Cyanobacteriota</taxon>
        <taxon>Cyanophyceae</taxon>
        <taxon>Nostocales</taxon>
        <taxon>Nostocaceae</taxon>
        <taxon>Cylindrospermum</taxon>
    </lineage>
</organism>
<evidence type="ECO:0000259" key="4">
    <source>
        <dbReference type="PROSITE" id="PS50113"/>
    </source>
</evidence>
<dbReference type="eggNOG" id="COG3899">
    <property type="taxonomic scope" value="Bacteria"/>
</dbReference>
<dbReference type="InterPro" id="IPR000014">
    <property type="entry name" value="PAS"/>
</dbReference>
<dbReference type="GO" id="GO:0005524">
    <property type="term" value="F:ATP binding"/>
    <property type="evidence" value="ECO:0007669"/>
    <property type="project" value="InterPro"/>
</dbReference>
<dbReference type="InterPro" id="IPR000700">
    <property type="entry name" value="PAS-assoc_C"/>
</dbReference>
<dbReference type="PROSITE" id="PS50112">
    <property type="entry name" value="PAS"/>
    <property type="match status" value="1"/>
</dbReference>
<feature type="coiled-coil region" evidence="1">
    <location>
        <begin position="1482"/>
        <end position="1516"/>
    </location>
</feature>
<dbReference type="eggNOG" id="COG3829">
    <property type="taxonomic scope" value="Bacteria"/>
</dbReference>
<dbReference type="Proteomes" id="UP000010475">
    <property type="component" value="Chromosome"/>
</dbReference>
<dbReference type="OrthoDB" id="573511at2"/>
<dbReference type="InterPro" id="IPR035965">
    <property type="entry name" value="PAS-like_dom_sf"/>
</dbReference>
<keyword evidence="6" id="KW-1185">Reference proteome</keyword>
<dbReference type="InterPro" id="IPR003018">
    <property type="entry name" value="GAF"/>
</dbReference>
<reference evidence="5 6" key="1">
    <citation type="submission" date="2012-06" db="EMBL/GenBank/DDBJ databases">
        <title>Finished chromosome of genome of Cylindrospermum stagnale PCC 7417.</title>
        <authorList>
            <consortium name="US DOE Joint Genome Institute"/>
            <person name="Gugger M."/>
            <person name="Coursin T."/>
            <person name="Rippka R."/>
            <person name="Tandeau De Marsac N."/>
            <person name="Huntemann M."/>
            <person name="Wei C.-L."/>
            <person name="Han J."/>
            <person name="Detter J.C."/>
            <person name="Han C."/>
            <person name="Tapia R."/>
            <person name="Chen A."/>
            <person name="Kyrpides N."/>
            <person name="Mavromatis K."/>
            <person name="Markowitz V."/>
            <person name="Szeto E."/>
            <person name="Ivanova N."/>
            <person name="Pagani I."/>
            <person name="Pati A."/>
            <person name="Goodwin L."/>
            <person name="Nordberg H.P."/>
            <person name="Cantor M.N."/>
            <person name="Hua S.X."/>
            <person name="Woyke T."/>
            <person name="Kerfeld C.A."/>
        </authorList>
    </citation>
    <scope>NUCLEOTIDE SEQUENCE [LARGE SCALE GENOMIC DNA]</scope>
    <source>
        <strain evidence="5 6">PCC 7417</strain>
    </source>
</reference>
<dbReference type="PROSITE" id="PS50113">
    <property type="entry name" value="PAC"/>
    <property type="match status" value="1"/>
</dbReference>
<dbReference type="PATRIC" id="fig|56107.3.peg.2645"/>
<dbReference type="Gene3D" id="3.30.450.20">
    <property type="entry name" value="PAS domain"/>
    <property type="match status" value="1"/>
</dbReference>
<dbReference type="PANTHER" id="PTHR43642">
    <property type="entry name" value="HYBRID SIGNAL TRANSDUCTION HISTIDINE KINASE G"/>
    <property type="match status" value="1"/>
</dbReference>
<evidence type="ECO:0000259" key="3">
    <source>
        <dbReference type="PROSITE" id="PS50112"/>
    </source>
</evidence>
<dbReference type="InterPro" id="IPR027417">
    <property type="entry name" value="P-loop_NTPase"/>
</dbReference>
<dbReference type="PANTHER" id="PTHR43642:SF1">
    <property type="entry name" value="HYBRID SIGNAL TRANSDUCTION HISTIDINE KINASE G"/>
    <property type="match status" value="1"/>
</dbReference>
<dbReference type="eggNOG" id="COG2203">
    <property type="taxonomic scope" value="Bacteria"/>
</dbReference>
<accession>K9WYP7</accession>
<dbReference type="EMBL" id="CP003642">
    <property type="protein sequence ID" value="AFZ24617.1"/>
    <property type="molecule type" value="Genomic_DNA"/>
</dbReference>
<proteinExistence type="predicted"/>
<dbReference type="KEGG" id="csg:Cylst_2398"/>
<dbReference type="InterPro" id="IPR013656">
    <property type="entry name" value="PAS_4"/>
</dbReference>